<protein>
    <submittedName>
        <fullName evidence="2">Uncharacterized protein</fullName>
    </submittedName>
</protein>
<reference evidence="2 3" key="1">
    <citation type="journal article" date="2013" name="BMC Genomics">
        <title>Genomics-driven discovery of the pneumocandin biosynthetic gene cluster in the fungus Glarea lozoyensis.</title>
        <authorList>
            <person name="Chen L."/>
            <person name="Yue Q."/>
            <person name="Zhang X."/>
            <person name="Xiang M."/>
            <person name="Wang C."/>
            <person name="Li S."/>
            <person name="Che Y."/>
            <person name="Ortiz-Lopez F.J."/>
            <person name="Bills G.F."/>
            <person name="Liu X."/>
            <person name="An Z."/>
        </authorList>
    </citation>
    <scope>NUCLEOTIDE SEQUENCE [LARGE SCALE GENOMIC DNA]</scope>
    <source>
        <strain evidence="3">ATCC 20868 / MF5171</strain>
    </source>
</reference>
<evidence type="ECO:0000313" key="3">
    <source>
        <dbReference type="Proteomes" id="UP000016922"/>
    </source>
</evidence>
<feature type="region of interest" description="Disordered" evidence="1">
    <location>
        <begin position="1"/>
        <end position="22"/>
    </location>
</feature>
<keyword evidence="3" id="KW-1185">Reference proteome</keyword>
<accession>S3CTR6</accession>
<evidence type="ECO:0000313" key="2">
    <source>
        <dbReference type="EMBL" id="EPE28419.1"/>
    </source>
</evidence>
<dbReference type="GeneID" id="19468587"/>
<dbReference type="RefSeq" id="XP_008084327.1">
    <property type="nucleotide sequence ID" value="XM_008086136.1"/>
</dbReference>
<gene>
    <name evidence="2" type="ORF">GLAREA_09539</name>
</gene>
<dbReference type="EMBL" id="KE145368">
    <property type="protein sequence ID" value="EPE28419.1"/>
    <property type="molecule type" value="Genomic_DNA"/>
</dbReference>
<evidence type="ECO:0000256" key="1">
    <source>
        <dbReference type="SAM" id="MobiDB-lite"/>
    </source>
</evidence>
<dbReference type="KEGG" id="glz:GLAREA_09539"/>
<name>S3CTR6_GLAL2</name>
<proteinExistence type="predicted"/>
<dbReference type="HOGENOM" id="CLU_1447815_0_0_1"/>
<feature type="region of interest" description="Disordered" evidence="1">
    <location>
        <begin position="49"/>
        <end position="68"/>
    </location>
</feature>
<organism evidence="2 3">
    <name type="scientific">Glarea lozoyensis (strain ATCC 20868 / MF5171)</name>
    <dbReference type="NCBI Taxonomy" id="1116229"/>
    <lineage>
        <taxon>Eukaryota</taxon>
        <taxon>Fungi</taxon>
        <taxon>Dikarya</taxon>
        <taxon>Ascomycota</taxon>
        <taxon>Pezizomycotina</taxon>
        <taxon>Leotiomycetes</taxon>
        <taxon>Helotiales</taxon>
        <taxon>Helotiaceae</taxon>
        <taxon>Glarea</taxon>
    </lineage>
</organism>
<sequence length="187" mass="22081">MTDLDGSLFQRMSSKKNNHTENERKSLVYDITTKYLTVEWLTLNQRRETKETNTSNVSDKEAKETNEPVDLTYYPYPIPGCNNHIDVRLTAREAWEEEDNHQVIWHRVNFSPWRFGLKRNDRHAGKDYTQTLYIKRSENSEVFGSLKRINPNGEDMGAFKGKESFFPSRIQNSYWQRQLRIAAAEDI</sequence>
<dbReference type="Proteomes" id="UP000016922">
    <property type="component" value="Unassembled WGS sequence"/>
</dbReference>
<dbReference type="AlphaFoldDB" id="S3CTR6"/>